<gene>
    <name evidence="2" type="ORF">NMOB1V02_LOCUS13513</name>
</gene>
<name>A0A7R9C4F3_9CRUS</name>
<feature type="transmembrane region" description="Helical" evidence="1">
    <location>
        <begin position="78"/>
        <end position="99"/>
    </location>
</feature>
<evidence type="ECO:0000256" key="1">
    <source>
        <dbReference type="SAM" id="Phobius"/>
    </source>
</evidence>
<keyword evidence="1" id="KW-1133">Transmembrane helix</keyword>
<dbReference type="AlphaFoldDB" id="A0A7R9C4F3"/>
<keyword evidence="3" id="KW-1185">Reference proteome</keyword>
<accession>A0A7R9C4F3</accession>
<organism evidence="2">
    <name type="scientific">Notodromas monacha</name>
    <dbReference type="NCBI Taxonomy" id="399045"/>
    <lineage>
        <taxon>Eukaryota</taxon>
        <taxon>Metazoa</taxon>
        <taxon>Ecdysozoa</taxon>
        <taxon>Arthropoda</taxon>
        <taxon>Crustacea</taxon>
        <taxon>Oligostraca</taxon>
        <taxon>Ostracoda</taxon>
        <taxon>Podocopa</taxon>
        <taxon>Podocopida</taxon>
        <taxon>Cypridocopina</taxon>
        <taxon>Cypridoidea</taxon>
        <taxon>Cyprididae</taxon>
        <taxon>Notodromas</taxon>
    </lineage>
</organism>
<evidence type="ECO:0000313" key="3">
    <source>
        <dbReference type="Proteomes" id="UP000678499"/>
    </source>
</evidence>
<reference evidence="2" key="1">
    <citation type="submission" date="2020-11" db="EMBL/GenBank/DDBJ databases">
        <authorList>
            <person name="Tran Van P."/>
        </authorList>
    </citation>
    <scope>NUCLEOTIDE SEQUENCE</scope>
</reference>
<dbReference type="EMBL" id="CAJPEX010028896">
    <property type="protein sequence ID" value="CAG0926063.1"/>
    <property type="molecule type" value="Genomic_DNA"/>
</dbReference>
<dbReference type="Proteomes" id="UP000678499">
    <property type="component" value="Unassembled WGS sequence"/>
</dbReference>
<protein>
    <submittedName>
        <fullName evidence="2">Uncharacterized protein</fullName>
    </submittedName>
</protein>
<keyword evidence="1" id="KW-0472">Membrane</keyword>
<sequence length="136" mass="15888">MFLKAKKLRYEDQILIPESWDISSLENDIKKMEIQTEEVLSRVKEDKSTTSLVCEDSEEEVAIWEKRRAEHLASVKEMASVFGLVFLFTCFVFGLHLWLMPGDLRQRSIALRKLDSVAEALGRLKHGFLRMLWLEN</sequence>
<proteinExistence type="predicted"/>
<keyword evidence="1" id="KW-0812">Transmembrane</keyword>
<evidence type="ECO:0000313" key="2">
    <source>
        <dbReference type="EMBL" id="CAD7285911.1"/>
    </source>
</evidence>
<dbReference type="EMBL" id="OA910933">
    <property type="protein sequence ID" value="CAD7285911.1"/>
    <property type="molecule type" value="Genomic_DNA"/>
</dbReference>
<dbReference type="OrthoDB" id="6380619at2759"/>